<comment type="caution">
    <text evidence="1">The sequence shown here is derived from an EMBL/GenBank/DDBJ whole genome shotgun (WGS) entry which is preliminary data.</text>
</comment>
<organism evidence="1">
    <name type="scientific">marine sediment metagenome</name>
    <dbReference type="NCBI Taxonomy" id="412755"/>
    <lineage>
        <taxon>unclassified sequences</taxon>
        <taxon>metagenomes</taxon>
        <taxon>ecological metagenomes</taxon>
    </lineage>
</organism>
<sequence length="68" mass="7824">MLDIWMLEEGDKVERMPDGRVGTVIDWEPTSVQLNCGCCSEPGPNWVELTWDDNGEWDNVDAEELRLK</sequence>
<reference evidence="1" key="1">
    <citation type="journal article" date="2015" name="Nature">
        <title>Complex archaea that bridge the gap between prokaryotes and eukaryotes.</title>
        <authorList>
            <person name="Spang A."/>
            <person name="Saw J.H."/>
            <person name="Jorgensen S.L."/>
            <person name="Zaremba-Niedzwiedzka K."/>
            <person name="Martijn J."/>
            <person name="Lind A.E."/>
            <person name="van Eijk R."/>
            <person name="Schleper C."/>
            <person name="Guy L."/>
            <person name="Ettema T.J."/>
        </authorList>
    </citation>
    <scope>NUCLEOTIDE SEQUENCE</scope>
</reference>
<evidence type="ECO:0000313" key="1">
    <source>
        <dbReference type="EMBL" id="KKL66087.1"/>
    </source>
</evidence>
<proteinExistence type="predicted"/>
<evidence type="ECO:0008006" key="2">
    <source>
        <dbReference type="Google" id="ProtNLM"/>
    </source>
</evidence>
<protein>
    <recommendedName>
        <fullName evidence="2">DUF4314 domain-containing protein</fullName>
    </recommendedName>
</protein>
<accession>A0A0F9GSH4</accession>
<dbReference type="EMBL" id="LAZR01027315">
    <property type="protein sequence ID" value="KKL66087.1"/>
    <property type="molecule type" value="Genomic_DNA"/>
</dbReference>
<dbReference type="AlphaFoldDB" id="A0A0F9GSH4"/>
<name>A0A0F9GSH4_9ZZZZ</name>
<gene>
    <name evidence="1" type="ORF">LCGC14_2148470</name>
</gene>